<protein>
    <submittedName>
        <fullName evidence="2">DUF2163 domain-containing protein</fullName>
    </submittedName>
</protein>
<dbReference type="NCBIfam" id="TIGR02218">
    <property type="entry name" value="phg_TIGR02218"/>
    <property type="match status" value="1"/>
</dbReference>
<dbReference type="AlphaFoldDB" id="A0A421BM98"/>
<sequence length="296" mass="31879">MAYSEELKAHLAGGATTMARAWAIVRRDGRVLGFTDHDRPLIFEGIRFEPGSGMTAKALVQGTGLSVDNSEGAGALSSEAITEGDLLAGRYDGAEVRAWIVDWADVAIRAETFRGTIGEVTRGAGAFRAELRGLTEALSAERGRIYHPRCSAVLGDASCRFDLERNGYGLEIAAEEVEDGLVFRFAAVAGFEDRWFEKGRFRVLSGAAAGLLGAIKNDRVQGSGARVVELWQGLGAEVAAGDLVRLDAGCDRRADTCRLKFDNFRNFRGFPHLPGEDWLVSYPVEGGSNDGGSLFR</sequence>
<dbReference type="Pfam" id="PF09356">
    <property type="entry name" value="Phage_BR0599"/>
    <property type="match status" value="1"/>
</dbReference>
<dbReference type="RefSeq" id="WP_121534163.1">
    <property type="nucleotide sequence ID" value="NZ_RCHI01000013.1"/>
</dbReference>
<proteinExistence type="predicted"/>
<dbReference type="InterPro" id="IPR018964">
    <property type="entry name" value="Phage_phiJL001_Gp84_C"/>
</dbReference>
<evidence type="ECO:0000313" key="3">
    <source>
        <dbReference type="Proteomes" id="UP000279673"/>
    </source>
</evidence>
<evidence type="ECO:0000313" key="2">
    <source>
        <dbReference type="EMBL" id="RLL63905.1"/>
    </source>
</evidence>
<comment type="caution">
    <text evidence="2">The sequence shown here is derived from an EMBL/GenBank/DDBJ whole genome shotgun (WGS) entry which is preliminary data.</text>
</comment>
<dbReference type="Pfam" id="PF09931">
    <property type="entry name" value="Phage_phiJL001_Gp84_N"/>
    <property type="match status" value="1"/>
</dbReference>
<dbReference type="Proteomes" id="UP000279673">
    <property type="component" value="Unassembled WGS sequence"/>
</dbReference>
<feature type="domain" description="Bacteriophage phiJL001 Gp84 C-terminal" evidence="1">
    <location>
        <begin position="194"/>
        <end position="277"/>
    </location>
</feature>
<dbReference type="InterPro" id="IPR011928">
    <property type="entry name" value="Phage_phiJL001_Gp84"/>
</dbReference>
<accession>A0A421BM98</accession>
<keyword evidence="3" id="KW-1185">Reference proteome</keyword>
<organism evidence="2 3">
    <name type="scientific">Paenirhodobacter hankyongi</name>
    <dbReference type="NCBI Taxonomy" id="2294033"/>
    <lineage>
        <taxon>Bacteria</taxon>
        <taxon>Pseudomonadati</taxon>
        <taxon>Pseudomonadota</taxon>
        <taxon>Alphaproteobacteria</taxon>
        <taxon>Rhodobacterales</taxon>
        <taxon>Rhodobacter group</taxon>
        <taxon>Paenirhodobacter</taxon>
    </lineage>
</organism>
<dbReference type="EMBL" id="RCHI01000013">
    <property type="protein sequence ID" value="RLL63905.1"/>
    <property type="molecule type" value="Genomic_DNA"/>
</dbReference>
<evidence type="ECO:0000259" key="1">
    <source>
        <dbReference type="Pfam" id="PF09356"/>
    </source>
</evidence>
<gene>
    <name evidence="2" type="ORF">DYS74_13230</name>
</gene>
<name>A0A421BM98_9RHOB</name>
<reference evidence="2 3" key="1">
    <citation type="submission" date="2018-10" db="EMBL/GenBank/DDBJ databases">
        <title>Rhodobacter sp . BO-81.</title>
        <authorList>
            <person name="Im W.T."/>
        </authorList>
    </citation>
    <scope>NUCLEOTIDE SEQUENCE [LARGE SCALE GENOMIC DNA]</scope>
    <source>
        <strain evidence="2 3">BO-81</strain>
    </source>
</reference>